<dbReference type="Pfam" id="PF03330">
    <property type="entry name" value="DPBB_1"/>
    <property type="match status" value="1"/>
</dbReference>
<protein>
    <submittedName>
        <fullName evidence="4">Barwin-like endoglucanase</fullName>
    </submittedName>
</protein>
<dbReference type="CDD" id="cd22191">
    <property type="entry name" value="DPBB_RlpA_EXP_N-like"/>
    <property type="match status" value="1"/>
</dbReference>
<name>A0A316YU38_9BASI</name>
<evidence type="ECO:0000256" key="1">
    <source>
        <dbReference type="ARBA" id="ARBA00022729"/>
    </source>
</evidence>
<evidence type="ECO:0000259" key="3">
    <source>
        <dbReference type="Pfam" id="PF03330"/>
    </source>
</evidence>
<dbReference type="STRING" id="215250.A0A316YU38"/>
<keyword evidence="5" id="KW-1185">Reference proteome</keyword>
<proteinExistence type="predicted"/>
<feature type="domain" description="RlpA-like protein double-psi beta-barrel" evidence="3">
    <location>
        <begin position="31"/>
        <end position="116"/>
    </location>
</feature>
<dbReference type="InParanoid" id="A0A316YU38"/>
<organism evidence="4 5">
    <name type="scientific">Acaromyces ingoldii</name>
    <dbReference type="NCBI Taxonomy" id="215250"/>
    <lineage>
        <taxon>Eukaryota</taxon>
        <taxon>Fungi</taxon>
        <taxon>Dikarya</taxon>
        <taxon>Basidiomycota</taxon>
        <taxon>Ustilaginomycotina</taxon>
        <taxon>Exobasidiomycetes</taxon>
        <taxon>Exobasidiales</taxon>
        <taxon>Cryptobasidiaceae</taxon>
        <taxon>Acaromyces</taxon>
    </lineage>
</organism>
<dbReference type="InterPro" id="IPR009009">
    <property type="entry name" value="RlpA-like_DPBB"/>
</dbReference>
<dbReference type="Gene3D" id="2.40.40.10">
    <property type="entry name" value="RlpA-like domain"/>
    <property type="match status" value="1"/>
</dbReference>
<dbReference type="OrthoDB" id="623670at2759"/>
<keyword evidence="1 2" id="KW-0732">Signal</keyword>
<sequence>MKFFATALSAISLGAVAVSAAPIEKRHSAVATYFYQGGNPGSCGVTHSDSDYVVAIPASYHNPDNCFKKIQISHNGKTIEATIADTCPTCPGMNIDLSVAAFQALGSMDAGELDVEWAGNW</sequence>
<feature type="chain" id="PRO_5016388288" evidence="2">
    <location>
        <begin position="21"/>
        <end position="121"/>
    </location>
</feature>
<dbReference type="EMBL" id="KZ819635">
    <property type="protein sequence ID" value="PWN91235.1"/>
    <property type="molecule type" value="Genomic_DNA"/>
</dbReference>
<dbReference type="AlphaFoldDB" id="A0A316YU38"/>
<dbReference type="SUPFAM" id="SSF50685">
    <property type="entry name" value="Barwin-like endoglucanases"/>
    <property type="match status" value="1"/>
</dbReference>
<dbReference type="InterPro" id="IPR051477">
    <property type="entry name" value="Expansin_CellWall"/>
</dbReference>
<accession>A0A316YU38</accession>
<dbReference type="GeneID" id="37045814"/>
<reference evidence="4 5" key="1">
    <citation type="journal article" date="2018" name="Mol. Biol. Evol.">
        <title>Broad Genomic Sampling Reveals a Smut Pathogenic Ancestry of the Fungal Clade Ustilaginomycotina.</title>
        <authorList>
            <person name="Kijpornyongpan T."/>
            <person name="Mondo S.J."/>
            <person name="Barry K."/>
            <person name="Sandor L."/>
            <person name="Lee J."/>
            <person name="Lipzen A."/>
            <person name="Pangilinan J."/>
            <person name="LaButti K."/>
            <person name="Hainaut M."/>
            <person name="Henrissat B."/>
            <person name="Grigoriev I.V."/>
            <person name="Spatafora J.W."/>
            <person name="Aime M.C."/>
        </authorList>
    </citation>
    <scope>NUCLEOTIDE SEQUENCE [LARGE SCALE GENOMIC DNA]</scope>
    <source>
        <strain evidence="4 5">MCA 4198</strain>
    </source>
</reference>
<evidence type="ECO:0000256" key="2">
    <source>
        <dbReference type="SAM" id="SignalP"/>
    </source>
</evidence>
<evidence type="ECO:0000313" key="5">
    <source>
        <dbReference type="Proteomes" id="UP000245768"/>
    </source>
</evidence>
<gene>
    <name evidence="4" type="ORF">FA10DRAFT_284178</name>
</gene>
<dbReference type="Proteomes" id="UP000245768">
    <property type="component" value="Unassembled WGS sequence"/>
</dbReference>
<dbReference type="PANTHER" id="PTHR31836">
    <property type="match status" value="1"/>
</dbReference>
<evidence type="ECO:0000313" key="4">
    <source>
        <dbReference type="EMBL" id="PWN91235.1"/>
    </source>
</evidence>
<dbReference type="RefSeq" id="XP_025378433.1">
    <property type="nucleotide sequence ID" value="XM_025523898.1"/>
</dbReference>
<dbReference type="InterPro" id="IPR036908">
    <property type="entry name" value="RlpA-like_sf"/>
</dbReference>
<feature type="signal peptide" evidence="2">
    <location>
        <begin position="1"/>
        <end position="20"/>
    </location>
</feature>
<dbReference type="PANTHER" id="PTHR31836:SF25">
    <property type="entry name" value="RLPA-LIKE PROTEIN DOUBLE-PSI BETA-BARREL DOMAIN-CONTAINING PROTEIN"/>
    <property type="match status" value="1"/>
</dbReference>